<reference evidence="1 2" key="1">
    <citation type="submission" date="2017-11" db="EMBL/GenBank/DDBJ databases">
        <authorList>
            <person name="Han C.G."/>
        </authorList>
    </citation>
    <scope>NUCLEOTIDE SEQUENCE [LARGE SCALE GENOMIC DNA]</scope>
    <source>
        <strain evidence="1">CFBP6411</strain>
    </source>
</reference>
<name>A0A2K4W8M9_9PSED</name>
<protein>
    <submittedName>
        <fullName evidence="1">Uncharacterized protein</fullName>
    </submittedName>
</protein>
<accession>A0A2K4W8M9</accession>
<proteinExistence type="predicted"/>
<dbReference type="RefSeq" id="WP_060402330.1">
    <property type="nucleotide sequence ID" value="NZ_LT963408.1"/>
</dbReference>
<evidence type="ECO:0000313" key="1">
    <source>
        <dbReference type="EMBL" id="SOS32202.1"/>
    </source>
</evidence>
<dbReference type="AlphaFoldDB" id="A0A2K4W8M9"/>
<gene>
    <name evidence="1" type="ORF">CFBP6411_00839</name>
</gene>
<evidence type="ECO:0000313" key="2">
    <source>
        <dbReference type="Proteomes" id="UP000238093"/>
    </source>
</evidence>
<dbReference type="EMBL" id="LT963408">
    <property type="protein sequence ID" value="SOS32202.1"/>
    <property type="molecule type" value="Genomic_DNA"/>
</dbReference>
<dbReference type="Proteomes" id="UP000238093">
    <property type="component" value="Chromosome I"/>
</dbReference>
<sequence length="62" mass="6912">MQLPKAPEDSRADALSLGRHLNHVDVQPVAKRIDALVDLTRTLAIHLDLINKVSTGIQKMTW</sequence>
<organism evidence="1 2">
    <name type="scientific">Pseudomonas syringae group genomosp. 3</name>
    <dbReference type="NCBI Taxonomy" id="251701"/>
    <lineage>
        <taxon>Bacteria</taxon>
        <taxon>Pseudomonadati</taxon>
        <taxon>Pseudomonadota</taxon>
        <taxon>Gammaproteobacteria</taxon>
        <taxon>Pseudomonadales</taxon>
        <taxon>Pseudomonadaceae</taxon>
        <taxon>Pseudomonas</taxon>
    </lineage>
</organism>